<sequence>MPQSTASFIADRRNATLGNLIGITTFIERSARSLNSHKQCAAAIPKANKNSFYYRPMRRPAMQHSRLRSDTFWKRRGTEDVELPSRAKRALSSPMGASFLLGPRARGRLFRVGIWGVVMRVGFW</sequence>
<dbReference type="Proteomes" id="UP001180020">
    <property type="component" value="Unassembled WGS sequence"/>
</dbReference>
<reference evidence="1" key="2">
    <citation type="submission" date="2023-06" db="EMBL/GenBank/DDBJ databases">
        <authorList>
            <person name="Ma L."/>
            <person name="Liu K.-W."/>
            <person name="Li Z."/>
            <person name="Hsiao Y.-Y."/>
            <person name="Qi Y."/>
            <person name="Fu T."/>
            <person name="Tang G."/>
            <person name="Zhang D."/>
            <person name="Sun W.-H."/>
            <person name="Liu D.-K."/>
            <person name="Li Y."/>
            <person name="Chen G.-Z."/>
            <person name="Liu X.-D."/>
            <person name="Liao X.-Y."/>
            <person name="Jiang Y.-T."/>
            <person name="Yu X."/>
            <person name="Hao Y."/>
            <person name="Huang J."/>
            <person name="Zhao X.-W."/>
            <person name="Ke S."/>
            <person name="Chen Y.-Y."/>
            <person name="Wu W.-L."/>
            <person name="Hsu J.-L."/>
            <person name="Lin Y.-F."/>
            <person name="Huang M.-D."/>
            <person name="Li C.-Y."/>
            <person name="Huang L."/>
            <person name="Wang Z.-W."/>
            <person name="Zhao X."/>
            <person name="Zhong W.-Y."/>
            <person name="Peng D.-H."/>
            <person name="Ahmad S."/>
            <person name="Lan S."/>
            <person name="Zhang J.-S."/>
            <person name="Tsai W.-C."/>
            <person name="Van De Peer Y."/>
            <person name="Liu Z.-J."/>
        </authorList>
    </citation>
    <scope>NUCLEOTIDE SEQUENCE</scope>
    <source>
        <strain evidence="1">CP</strain>
        <tissue evidence="1">Leaves</tissue>
    </source>
</reference>
<name>A0AAV9C9V5_ACOCL</name>
<gene>
    <name evidence="1" type="ORF">QJS10_CPB20g01024</name>
</gene>
<protein>
    <submittedName>
        <fullName evidence="1">Uncharacterized protein</fullName>
    </submittedName>
</protein>
<evidence type="ECO:0000313" key="2">
    <source>
        <dbReference type="Proteomes" id="UP001180020"/>
    </source>
</evidence>
<evidence type="ECO:0000313" key="1">
    <source>
        <dbReference type="EMBL" id="KAK1285606.1"/>
    </source>
</evidence>
<comment type="caution">
    <text evidence="1">The sequence shown here is derived from an EMBL/GenBank/DDBJ whole genome shotgun (WGS) entry which is preliminary data.</text>
</comment>
<dbReference type="EMBL" id="JAUJYO010000020">
    <property type="protein sequence ID" value="KAK1285606.1"/>
    <property type="molecule type" value="Genomic_DNA"/>
</dbReference>
<reference evidence="1" key="1">
    <citation type="journal article" date="2023" name="Nat. Commun.">
        <title>Diploid and tetraploid genomes of Acorus and the evolution of monocots.</title>
        <authorList>
            <person name="Ma L."/>
            <person name="Liu K.W."/>
            <person name="Li Z."/>
            <person name="Hsiao Y.Y."/>
            <person name="Qi Y."/>
            <person name="Fu T."/>
            <person name="Tang G.D."/>
            <person name="Zhang D."/>
            <person name="Sun W.H."/>
            <person name="Liu D.K."/>
            <person name="Li Y."/>
            <person name="Chen G.Z."/>
            <person name="Liu X.D."/>
            <person name="Liao X.Y."/>
            <person name="Jiang Y.T."/>
            <person name="Yu X."/>
            <person name="Hao Y."/>
            <person name="Huang J."/>
            <person name="Zhao X.W."/>
            <person name="Ke S."/>
            <person name="Chen Y.Y."/>
            <person name="Wu W.L."/>
            <person name="Hsu J.L."/>
            <person name="Lin Y.F."/>
            <person name="Huang M.D."/>
            <person name="Li C.Y."/>
            <person name="Huang L."/>
            <person name="Wang Z.W."/>
            <person name="Zhao X."/>
            <person name="Zhong W.Y."/>
            <person name="Peng D.H."/>
            <person name="Ahmad S."/>
            <person name="Lan S."/>
            <person name="Zhang J.S."/>
            <person name="Tsai W.C."/>
            <person name="Van de Peer Y."/>
            <person name="Liu Z.J."/>
        </authorList>
    </citation>
    <scope>NUCLEOTIDE SEQUENCE</scope>
    <source>
        <strain evidence="1">CP</strain>
    </source>
</reference>
<proteinExistence type="predicted"/>
<accession>A0AAV9C9V5</accession>
<dbReference type="AlphaFoldDB" id="A0AAV9C9V5"/>
<keyword evidence="2" id="KW-1185">Reference proteome</keyword>
<organism evidence="1 2">
    <name type="scientific">Acorus calamus</name>
    <name type="common">Sweet flag</name>
    <dbReference type="NCBI Taxonomy" id="4465"/>
    <lineage>
        <taxon>Eukaryota</taxon>
        <taxon>Viridiplantae</taxon>
        <taxon>Streptophyta</taxon>
        <taxon>Embryophyta</taxon>
        <taxon>Tracheophyta</taxon>
        <taxon>Spermatophyta</taxon>
        <taxon>Magnoliopsida</taxon>
        <taxon>Liliopsida</taxon>
        <taxon>Acoraceae</taxon>
        <taxon>Acorus</taxon>
    </lineage>
</organism>